<dbReference type="InterPro" id="IPR035923">
    <property type="entry name" value="TT1751-like_sf"/>
</dbReference>
<dbReference type="OrthoDB" id="5190258at2759"/>
<dbReference type="Proteomes" id="UP000717328">
    <property type="component" value="Unassembled WGS sequence"/>
</dbReference>
<dbReference type="AlphaFoldDB" id="A0A9P7FXN4"/>
<reference evidence="2" key="2">
    <citation type="submission" date="2021-10" db="EMBL/GenBank/DDBJ databases">
        <title>Phylogenomics reveals ancestral predisposition of the termite-cultivated fungus Termitomyces towards a domesticated lifestyle.</title>
        <authorList>
            <person name="Auxier B."/>
            <person name="Grum-Grzhimaylo A."/>
            <person name="Cardenas M.E."/>
            <person name="Lodge J.D."/>
            <person name="Laessoe T."/>
            <person name="Pedersen O."/>
            <person name="Smith M.E."/>
            <person name="Kuyper T.W."/>
            <person name="Franco-Molano E.A."/>
            <person name="Baroni T.J."/>
            <person name="Aanen D.K."/>
        </authorList>
    </citation>
    <scope>NUCLEOTIDE SEQUENCE</scope>
    <source>
        <strain evidence="2">D49</strain>
    </source>
</reference>
<evidence type="ECO:0000313" key="3">
    <source>
        <dbReference type="Proteomes" id="UP000717328"/>
    </source>
</evidence>
<protein>
    <recommendedName>
        <fullName evidence="1">DUF302 domain-containing protein</fullName>
    </recommendedName>
</protein>
<dbReference type="CDD" id="cd14797">
    <property type="entry name" value="DUF302"/>
    <property type="match status" value="1"/>
</dbReference>
<gene>
    <name evidence="2" type="ORF">H0H81_007912</name>
</gene>
<evidence type="ECO:0000259" key="1">
    <source>
        <dbReference type="Pfam" id="PF03625"/>
    </source>
</evidence>
<sequence>MKKTVTPFTAQLVTFTTTLPFAEVIARLDAEVNKPRSLQFLAKLSTASTREEIVDLVESTTGGNDFLYFMELNHDKWINIYHADAADTTPPPAAPAVVYTIGNPLIAETFMRLDIRAGHQIPPRLMIAANADRTTSVSYHRPSSLVVHLAPENAALAHAMAVLDDKLERMVERITADAL</sequence>
<accession>A0A9P7FXN4</accession>
<feature type="domain" description="DUF302" evidence="1">
    <location>
        <begin position="94"/>
        <end position="142"/>
    </location>
</feature>
<dbReference type="EMBL" id="JABCKI010005735">
    <property type="protein sequence ID" value="KAG5639004.1"/>
    <property type="molecule type" value="Genomic_DNA"/>
</dbReference>
<evidence type="ECO:0000313" key="2">
    <source>
        <dbReference type="EMBL" id="KAG5639004.1"/>
    </source>
</evidence>
<proteinExistence type="predicted"/>
<name>A0A9P7FXN4_9AGAR</name>
<dbReference type="Gene3D" id="3.30.310.70">
    <property type="entry name" value="TT1751-like domain"/>
    <property type="match status" value="1"/>
</dbReference>
<dbReference type="InterPro" id="IPR005180">
    <property type="entry name" value="DUF302"/>
</dbReference>
<keyword evidence="3" id="KW-1185">Reference proteome</keyword>
<reference evidence="2" key="1">
    <citation type="submission" date="2021-02" db="EMBL/GenBank/DDBJ databases">
        <authorList>
            <person name="Nieuwenhuis M."/>
            <person name="Van De Peppel L.J.J."/>
        </authorList>
    </citation>
    <scope>NUCLEOTIDE SEQUENCE</scope>
    <source>
        <strain evidence="2">D49</strain>
    </source>
</reference>
<dbReference type="Pfam" id="PF03625">
    <property type="entry name" value="DUF302"/>
    <property type="match status" value="1"/>
</dbReference>
<organism evidence="2 3">
    <name type="scientific">Sphagnurus paluster</name>
    <dbReference type="NCBI Taxonomy" id="117069"/>
    <lineage>
        <taxon>Eukaryota</taxon>
        <taxon>Fungi</taxon>
        <taxon>Dikarya</taxon>
        <taxon>Basidiomycota</taxon>
        <taxon>Agaricomycotina</taxon>
        <taxon>Agaricomycetes</taxon>
        <taxon>Agaricomycetidae</taxon>
        <taxon>Agaricales</taxon>
        <taxon>Tricholomatineae</taxon>
        <taxon>Lyophyllaceae</taxon>
        <taxon>Sphagnurus</taxon>
    </lineage>
</organism>
<dbReference type="SUPFAM" id="SSF103247">
    <property type="entry name" value="TT1751-like"/>
    <property type="match status" value="1"/>
</dbReference>
<comment type="caution">
    <text evidence="2">The sequence shown here is derived from an EMBL/GenBank/DDBJ whole genome shotgun (WGS) entry which is preliminary data.</text>
</comment>